<evidence type="ECO:0000259" key="1">
    <source>
        <dbReference type="SMART" id="SM00829"/>
    </source>
</evidence>
<dbReference type="InterPro" id="IPR036291">
    <property type="entry name" value="NAD(P)-bd_dom_sf"/>
</dbReference>
<keyword evidence="3" id="KW-1185">Reference proteome</keyword>
<dbReference type="InterPro" id="IPR013154">
    <property type="entry name" value="ADH-like_N"/>
</dbReference>
<dbReference type="SUPFAM" id="SSF50129">
    <property type="entry name" value="GroES-like"/>
    <property type="match status" value="1"/>
</dbReference>
<dbReference type="HOGENOM" id="CLU_026673_3_3_1"/>
<protein>
    <submittedName>
        <fullName evidence="2">Alcohol dehydrogenase</fullName>
    </submittedName>
</protein>
<dbReference type="EMBL" id="DS027050">
    <property type="protein sequence ID" value="EAW12222.1"/>
    <property type="molecule type" value="Genomic_DNA"/>
</dbReference>
<dbReference type="VEuPathDB" id="FungiDB:ACLA_061840"/>
<dbReference type="InterPro" id="IPR011032">
    <property type="entry name" value="GroES-like_sf"/>
</dbReference>
<dbReference type="AlphaFoldDB" id="A1CCG5"/>
<dbReference type="Pfam" id="PF08240">
    <property type="entry name" value="ADH_N"/>
    <property type="match status" value="1"/>
</dbReference>
<dbReference type="OMA" id="YDCAGIV"/>
<evidence type="ECO:0000313" key="3">
    <source>
        <dbReference type="Proteomes" id="UP000006701"/>
    </source>
</evidence>
<dbReference type="PANTHER" id="PTHR11695:SF294">
    <property type="entry name" value="RETICULON-4-INTERACTING PROTEIN 1, MITOCHONDRIAL"/>
    <property type="match status" value="1"/>
</dbReference>
<dbReference type="PANTHER" id="PTHR11695">
    <property type="entry name" value="ALCOHOL DEHYDROGENASE RELATED"/>
    <property type="match status" value="1"/>
</dbReference>
<dbReference type="Proteomes" id="UP000006701">
    <property type="component" value="Unassembled WGS sequence"/>
</dbReference>
<dbReference type="GO" id="GO:0016491">
    <property type="term" value="F:oxidoreductase activity"/>
    <property type="evidence" value="ECO:0007669"/>
    <property type="project" value="InterPro"/>
</dbReference>
<dbReference type="SMART" id="SM00829">
    <property type="entry name" value="PKS_ER"/>
    <property type="match status" value="1"/>
</dbReference>
<sequence length="367" mass="39800">MPSMPNTMLSVGITSYAKPSDYQLLEFLRPEITDSKDVLVKVHAASVNPVDLKKAEGIFKIALQDSFPYKIGYDTAGTVTEIGQAVTRFKVGDAVYVRLPESHRGSWSEYAVCPENFIARKPPSLSFEEAASMPLAATTAFQALKKYDGDLAGKTVFVPAGLGGTGLFACQLAKNVFKAGKVITTVSTSKVPKVPELLGQGTVDEIIDYKTMDPKSVIPHGSVDFLFDTTGLAMDYLCLMRPGSSCIISIATSPSGTQLQDSSVMRLPHRPIVPLVPRVFLNITDSIRRFRARRYGVSYSYMFLETSGEDLDSLRGFIEEGKLKPVVGNIVEMGDISEVRKACQVVYSNQGGLGKMVISVAKGGDDQ</sequence>
<reference evidence="2 3" key="1">
    <citation type="journal article" date="2008" name="PLoS Genet.">
        <title>Genomic islands in the pathogenic filamentous fungus Aspergillus fumigatus.</title>
        <authorList>
            <person name="Fedorova N.D."/>
            <person name="Khaldi N."/>
            <person name="Joardar V.S."/>
            <person name="Maiti R."/>
            <person name="Amedeo P."/>
            <person name="Anderson M.J."/>
            <person name="Crabtree J."/>
            <person name="Silva J.C."/>
            <person name="Badger J.H."/>
            <person name="Albarraq A."/>
            <person name="Angiuoli S."/>
            <person name="Bussey H."/>
            <person name="Bowyer P."/>
            <person name="Cotty P.J."/>
            <person name="Dyer P.S."/>
            <person name="Egan A."/>
            <person name="Galens K."/>
            <person name="Fraser-Liggett C.M."/>
            <person name="Haas B.J."/>
            <person name="Inman J.M."/>
            <person name="Kent R."/>
            <person name="Lemieux S."/>
            <person name="Malavazi I."/>
            <person name="Orvis J."/>
            <person name="Roemer T."/>
            <person name="Ronning C.M."/>
            <person name="Sundaram J.P."/>
            <person name="Sutton G."/>
            <person name="Turner G."/>
            <person name="Venter J.C."/>
            <person name="White O.R."/>
            <person name="Whitty B.R."/>
            <person name="Youngman P."/>
            <person name="Wolfe K.H."/>
            <person name="Goldman G.H."/>
            <person name="Wortman J.R."/>
            <person name="Jiang B."/>
            <person name="Denning D.W."/>
            <person name="Nierman W.C."/>
        </authorList>
    </citation>
    <scope>NUCLEOTIDE SEQUENCE [LARGE SCALE GENOMIC DNA]</scope>
    <source>
        <strain evidence="3">ATCC 1007 / CBS 513.65 / DSM 816 / NCTC 3887 / NRRL 1</strain>
    </source>
</reference>
<organism evidence="2 3">
    <name type="scientific">Aspergillus clavatus (strain ATCC 1007 / CBS 513.65 / DSM 816 / NCTC 3887 / NRRL 1 / QM 1276 / 107)</name>
    <dbReference type="NCBI Taxonomy" id="344612"/>
    <lineage>
        <taxon>Eukaryota</taxon>
        <taxon>Fungi</taxon>
        <taxon>Dikarya</taxon>
        <taxon>Ascomycota</taxon>
        <taxon>Pezizomycotina</taxon>
        <taxon>Eurotiomycetes</taxon>
        <taxon>Eurotiomycetidae</taxon>
        <taxon>Eurotiales</taxon>
        <taxon>Aspergillaceae</taxon>
        <taxon>Aspergillus</taxon>
        <taxon>Aspergillus subgen. Fumigati</taxon>
    </lineage>
</organism>
<dbReference type="Gene3D" id="3.40.50.720">
    <property type="entry name" value="NAD(P)-binding Rossmann-like Domain"/>
    <property type="match status" value="1"/>
</dbReference>
<dbReference type="OrthoDB" id="191139at2759"/>
<dbReference type="InterPro" id="IPR050700">
    <property type="entry name" value="YIM1/Zinc_Alcohol_DH_Fams"/>
</dbReference>
<dbReference type="eggNOG" id="KOG1198">
    <property type="taxonomic scope" value="Eukaryota"/>
</dbReference>
<dbReference type="SUPFAM" id="SSF51735">
    <property type="entry name" value="NAD(P)-binding Rossmann-fold domains"/>
    <property type="match status" value="1"/>
</dbReference>
<gene>
    <name evidence="2" type="ORF">ACLA_061840</name>
</gene>
<dbReference type="CDD" id="cd05289">
    <property type="entry name" value="MDR_like_2"/>
    <property type="match status" value="1"/>
</dbReference>
<name>A1CCG5_ASPCL</name>
<dbReference type="Gene3D" id="3.90.180.10">
    <property type="entry name" value="Medium-chain alcohol dehydrogenases, catalytic domain"/>
    <property type="match status" value="1"/>
</dbReference>
<dbReference type="InterPro" id="IPR020843">
    <property type="entry name" value="ER"/>
</dbReference>
<dbReference type="RefSeq" id="XP_001273648.1">
    <property type="nucleotide sequence ID" value="XM_001273647.1"/>
</dbReference>
<evidence type="ECO:0000313" key="2">
    <source>
        <dbReference type="EMBL" id="EAW12222.1"/>
    </source>
</evidence>
<dbReference type="KEGG" id="act:ACLA_061840"/>
<feature type="domain" description="Enoyl reductase (ER)" evidence="1">
    <location>
        <begin position="17"/>
        <end position="358"/>
    </location>
</feature>
<dbReference type="GeneID" id="4705873"/>
<dbReference type="GO" id="GO:0005739">
    <property type="term" value="C:mitochondrion"/>
    <property type="evidence" value="ECO:0007669"/>
    <property type="project" value="TreeGrafter"/>
</dbReference>
<dbReference type="Pfam" id="PF13602">
    <property type="entry name" value="ADH_zinc_N_2"/>
    <property type="match status" value="1"/>
</dbReference>
<proteinExistence type="predicted"/>
<accession>A1CCG5</accession>